<dbReference type="SUPFAM" id="SSF88697">
    <property type="entry name" value="PUA domain-like"/>
    <property type="match status" value="1"/>
</dbReference>
<dbReference type="Gene3D" id="1.20.58.1480">
    <property type="match status" value="1"/>
</dbReference>
<dbReference type="InterPro" id="IPR027065">
    <property type="entry name" value="Lon_Prtase"/>
</dbReference>
<reference evidence="2" key="1">
    <citation type="submission" date="2018-05" db="EMBL/GenBank/DDBJ databases">
        <authorList>
            <person name="Lanie J.A."/>
            <person name="Ng W.-L."/>
            <person name="Kazmierczak K.M."/>
            <person name="Andrzejewski T.M."/>
            <person name="Davidsen T.M."/>
            <person name="Wayne K.J."/>
            <person name="Tettelin H."/>
            <person name="Glass J.I."/>
            <person name="Rusch D."/>
            <person name="Podicherti R."/>
            <person name="Tsui H.-C.T."/>
            <person name="Winkler M.E."/>
        </authorList>
    </citation>
    <scope>NUCLEOTIDE SEQUENCE</scope>
</reference>
<dbReference type="GO" id="GO:0004176">
    <property type="term" value="F:ATP-dependent peptidase activity"/>
    <property type="evidence" value="ECO:0007669"/>
    <property type="project" value="InterPro"/>
</dbReference>
<sequence>MSKRTQGEYQTLPLLPLRDVVIFPGMMMPFVVGRARSVAALERAMESGKRLFLAAQRDAEIDDPEATEVYGVGTIAMIVQSLKQPNGNIRVLVEGVQRAQAIEFTEEGTFHEVVVKPLASAEPAPGIHAKTEGLTRLFEKYVKLAANLPHEAMLAAVKKDDPGRLADTIAAHLDVDLSAKQDLLEIVDIEARLDKLTEAVTFEIEKLRVDRKIQGQVKKQMEQAQKEYYLNEKMKAIQRELGSKDGKGSEADQLRIKIAKSRMPTDVMEKAEQE</sequence>
<dbReference type="GO" id="GO:0030163">
    <property type="term" value="P:protein catabolic process"/>
    <property type="evidence" value="ECO:0007669"/>
    <property type="project" value="InterPro"/>
</dbReference>
<accession>A0A382GPR0</accession>
<proteinExistence type="predicted"/>
<feature type="domain" description="Lon N-terminal" evidence="1">
    <location>
        <begin position="12"/>
        <end position="204"/>
    </location>
</feature>
<dbReference type="GO" id="GO:0005524">
    <property type="term" value="F:ATP binding"/>
    <property type="evidence" value="ECO:0007669"/>
    <property type="project" value="InterPro"/>
</dbReference>
<dbReference type="PANTHER" id="PTHR10046">
    <property type="entry name" value="ATP DEPENDENT LON PROTEASE FAMILY MEMBER"/>
    <property type="match status" value="1"/>
</dbReference>
<dbReference type="InterPro" id="IPR003111">
    <property type="entry name" value="Lon_prtase_N"/>
</dbReference>
<dbReference type="GO" id="GO:0004252">
    <property type="term" value="F:serine-type endopeptidase activity"/>
    <property type="evidence" value="ECO:0007669"/>
    <property type="project" value="InterPro"/>
</dbReference>
<dbReference type="InterPro" id="IPR015947">
    <property type="entry name" value="PUA-like_sf"/>
</dbReference>
<dbReference type="InterPro" id="IPR046336">
    <property type="entry name" value="Lon_prtase_N_sf"/>
</dbReference>
<dbReference type="Pfam" id="PF02190">
    <property type="entry name" value="LON_substr_bdg"/>
    <property type="match status" value="1"/>
</dbReference>
<dbReference type="SMART" id="SM00464">
    <property type="entry name" value="LON"/>
    <property type="match status" value="1"/>
</dbReference>
<evidence type="ECO:0000259" key="1">
    <source>
        <dbReference type="PROSITE" id="PS51787"/>
    </source>
</evidence>
<feature type="non-terminal residue" evidence="2">
    <location>
        <position position="274"/>
    </location>
</feature>
<dbReference type="PROSITE" id="PS51787">
    <property type="entry name" value="LON_N"/>
    <property type="match status" value="1"/>
</dbReference>
<organism evidence="2">
    <name type="scientific">marine metagenome</name>
    <dbReference type="NCBI Taxonomy" id="408172"/>
    <lineage>
        <taxon>unclassified sequences</taxon>
        <taxon>metagenomes</taxon>
        <taxon>ecological metagenomes</taxon>
    </lineage>
</organism>
<name>A0A382GPR0_9ZZZZ</name>
<gene>
    <name evidence="2" type="ORF">METZ01_LOCUS229437</name>
</gene>
<dbReference type="EMBL" id="UINC01056489">
    <property type="protein sequence ID" value="SVB76583.1"/>
    <property type="molecule type" value="Genomic_DNA"/>
</dbReference>
<protein>
    <recommendedName>
        <fullName evidence="1">Lon N-terminal domain-containing protein</fullName>
    </recommendedName>
</protein>
<evidence type="ECO:0000313" key="2">
    <source>
        <dbReference type="EMBL" id="SVB76583.1"/>
    </source>
</evidence>
<dbReference type="Gene3D" id="2.30.130.40">
    <property type="entry name" value="LON domain-like"/>
    <property type="match status" value="1"/>
</dbReference>
<dbReference type="AlphaFoldDB" id="A0A382GPR0"/>